<comment type="caution">
    <text evidence="1">The sequence shown here is derived from an EMBL/GenBank/DDBJ whole genome shotgun (WGS) entry which is preliminary data.</text>
</comment>
<name>A0AC61S229_9BACT</name>
<proteinExistence type="predicted"/>
<sequence>AEILCREYGGELPADYHALLSLPGIGSYTAGAIASIAFGLPYPAVDGNVLRVISRVTECRADIGDPAVKKEWEQVIASILPQQGVGDFNQSLMELGALICQPNG</sequence>
<feature type="non-terminal residue" evidence="1">
    <location>
        <position position="1"/>
    </location>
</feature>
<gene>
    <name evidence="1" type="ORF">E5990_11815</name>
</gene>
<feature type="non-terminal residue" evidence="1">
    <location>
        <position position="104"/>
    </location>
</feature>
<dbReference type="Proteomes" id="UP000305401">
    <property type="component" value="Unassembled WGS sequence"/>
</dbReference>
<accession>A0AC61S229</accession>
<evidence type="ECO:0000313" key="2">
    <source>
        <dbReference type="Proteomes" id="UP000305401"/>
    </source>
</evidence>
<keyword evidence="2" id="KW-1185">Reference proteome</keyword>
<reference evidence="1" key="1">
    <citation type="submission" date="2019-04" db="EMBL/GenBank/DDBJ databases">
        <title>Microbes associate with the intestines of laboratory mice.</title>
        <authorList>
            <person name="Navarre W."/>
            <person name="Wong E."/>
            <person name="Huang K.C."/>
            <person name="Tropini C."/>
            <person name="Ng K."/>
            <person name="Yu B."/>
        </authorList>
    </citation>
    <scope>NUCLEOTIDE SEQUENCE</scope>
    <source>
        <strain evidence="1">NM86_A22</strain>
    </source>
</reference>
<evidence type="ECO:0000313" key="1">
    <source>
        <dbReference type="EMBL" id="THG34178.1"/>
    </source>
</evidence>
<dbReference type="EMBL" id="SSTG01000369">
    <property type="protein sequence ID" value="THG34178.1"/>
    <property type="molecule type" value="Genomic_DNA"/>
</dbReference>
<organism evidence="1 2">
    <name type="scientific">Muribaculum caecicola</name>
    <dbReference type="NCBI Taxonomy" id="3038144"/>
    <lineage>
        <taxon>Bacteria</taxon>
        <taxon>Pseudomonadati</taxon>
        <taxon>Bacteroidota</taxon>
        <taxon>Bacteroidia</taxon>
        <taxon>Bacteroidales</taxon>
        <taxon>Muribaculaceae</taxon>
        <taxon>Muribaculum</taxon>
    </lineage>
</organism>
<protein>
    <submittedName>
        <fullName evidence="1">A/G-specific adenine glycosylase</fullName>
    </submittedName>
</protein>